<dbReference type="SUPFAM" id="SSF51735">
    <property type="entry name" value="NAD(P)-binding Rossmann-fold domains"/>
    <property type="match status" value="1"/>
</dbReference>
<dbReference type="EMBL" id="LHQR01000069">
    <property type="protein sequence ID" value="KXG46286.1"/>
    <property type="molecule type" value="Genomic_DNA"/>
</dbReference>
<protein>
    <submittedName>
        <fullName evidence="4">Short-chain dehydrogenase/reductase SDR</fullName>
    </submittedName>
</protein>
<gene>
    <name evidence="4" type="ORF">PGRI_051420</name>
</gene>
<dbReference type="InterPro" id="IPR002347">
    <property type="entry name" value="SDR_fam"/>
</dbReference>
<dbReference type="Gene3D" id="3.40.50.720">
    <property type="entry name" value="NAD(P)-binding Rossmann-like Domain"/>
    <property type="match status" value="1"/>
</dbReference>
<keyword evidence="2" id="KW-0521">NADP</keyword>
<evidence type="ECO:0000313" key="5">
    <source>
        <dbReference type="Proteomes" id="UP000070168"/>
    </source>
</evidence>
<dbReference type="Pfam" id="PF13561">
    <property type="entry name" value="adh_short_C2"/>
    <property type="match status" value="1"/>
</dbReference>
<dbReference type="InterPro" id="IPR036291">
    <property type="entry name" value="NAD(P)-bd_dom_sf"/>
</dbReference>
<dbReference type="RefSeq" id="XP_040644822.1">
    <property type="nucleotide sequence ID" value="XM_040792855.1"/>
</dbReference>
<keyword evidence="3" id="KW-0560">Oxidoreductase</keyword>
<comment type="similarity">
    <text evidence="1">Belongs to the short-chain dehydrogenases/reductases (SDR) family.</text>
</comment>
<dbReference type="GeneID" id="63708155"/>
<dbReference type="OMA" id="VTSMVMM"/>
<evidence type="ECO:0000256" key="3">
    <source>
        <dbReference type="ARBA" id="ARBA00023002"/>
    </source>
</evidence>
<comment type="caution">
    <text evidence="4">The sequence shown here is derived from an EMBL/GenBank/DDBJ whole genome shotgun (WGS) entry which is preliminary data.</text>
</comment>
<dbReference type="GO" id="GO:0016491">
    <property type="term" value="F:oxidoreductase activity"/>
    <property type="evidence" value="ECO:0007669"/>
    <property type="project" value="UniProtKB-KW"/>
</dbReference>
<sequence>MVAKAFEFTGEVAIVTGAGSRMPGEIGNGRAAAILLARQGAKVALVDYNVEWAQETKRMIDLEGGVSEVVQADVTDEESCKNAVAKTIELFGTVNILVNIGEFPFNVIYTWERDFKINVTSMVLMSRHAIPEMRKTGRGAIVNMSSVSGLLGGNPSLLYPTTKGAIIQMTRAMAAQHGQENIRVNCVCPGMVFTPMVRGRGMTDKMRQDRINQNLLKQEGTGWDVGYAILFLCSKEAKWITGLIMPVDGGTTAGKADRPALKADTLAEENTKISNNA</sequence>
<dbReference type="PRINTS" id="PR00080">
    <property type="entry name" value="SDRFAMILY"/>
</dbReference>
<dbReference type="Proteomes" id="UP000070168">
    <property type="component" value="Unassembled WGS sequence"/>
</dbReference>
<dbReference type="STRING" id="5078.A0A135LBF1"/>
<reference evidence="4 5" key="1">
    <citation type="journal article" date="2016" name="BMC Genomics">
        <title>Genome sequencing and secondary metabolism of the postharvest pathogen Penicillium griseofulvum.</title>
        <authorList>
            <person name="Banani H."/>
            <person name="Marcet-Houben M."/>
            <person name="Ballester A.R."/>
            <person name="Abbruscato P."/>
            <person name="Gonzalez-Candelas L."/>
            <person name="Gabaldon T."/>
            <person name="Spadaro D."/>
        </authorList>
    </citation>
    <scope>NUCLEOTIDE SEQUENCE [LARGE SCALE GENOMIC DNA]</scope>
    <source>
        <strain evidence="4 5">PG3</strain>
    </source>
</reference>
<organism evidence="4 5">
    <name type="scientific">Penicillium patulum</name>
    <name type="common">Penicillium griseofulvum</name>
    <dbReference type="NCBI Taxonomy" id="5078"/>
    <lineage>
        <taxon>Eukaryota</taxon>
        <taxon>Fungi</taxon>
        <taxon>Dikarya</taxon>
        <taxon>Ascomycota</taxon>
        <taxon>Pezizomycotina</taxon>
        <taxon>Eurotiomycetes</taxon>
        <taxon>Eurotiomycetidae</taxon>
        <taxon>Eurotiales</taxon>
        <taxon>Aspergillaceae</taxon>
        <taxon>Penicillium</taxon>
    </lineage>
</organism>
<accession>A0A135LBF1</accession>
<dbReference type="PRINTS" id="PR00081">
    <property type="entry name" value="GDHRDH"/>
</dbReference>
<dbReference type="OrthoDB" id="1393670at2759"/>
<dbReference type="PANTHER" id="PTHR24321:SF8">
    <property type="entry name" value="ESTRADIOL 17-BETA-DEHYDROGENASE 8-RELATED"/>
    <property type="match status" value="1"/>
</dbReference>
<evidence type="ECO:0000256" key="1">
    <source>
        <dbReference type="ARBA" id="ARBA00006484"/>
    </source>
</evidence>
<evidence type="ECO:0000313" key="4">
    <source>
        <dbReference type="EMBL" id="KXG46286.1"/>
    </source>
</evidence>
<dbReference type="AlphaFoldDB" id="A0A135LBF1"/>
<dbReference type="CDD" id="cd05233">
    <property type="entry name" value="SDR_c"/>
    <property type="match status" value="1"/>
</dbReference>
<keyword evidence="5" id="KW-1185">Reference proteome</keyword>
<evidence type="ECO:0000256" key="2">
    <source>
        <dbReference type="ARBA" id="ARBA00022857"/>
    </source>
</evidence>
<dbReference type="PROSITE" id="PS00061">
    <property type="entry name" value="ADH_SHORT"/>
    <property type="match status" value="1"/>
</dbReference>
<dbReference type="PANTHER" id="PTHR24321">
    <property type="entry name" value="DEHYDROGENASES, SHORT CHAIN"/>
    <property type="match status" value="1"/>
</dbReference>
<dbReference type="FunFam" id="3.40.50.720:FF:000084">
    <property type="entry name" value="Short-chain dehydrogenase reductase"/>
    <property type="match status" value="1"/>
</dbReference>
<proteinExistence type="inferred from homology"/>
<dbReference type="InterPro" id="IPR020904">
    <property type="entry name" value="Sc_DH/Rdtase_CS"/>
</dbReference>
<name>A0A135LBF1_PENPA</name>